<dbReference type="PANTHER" id="PTHR43712">
    <property type="entry name" value="PUTATIVE (AFU_ORTHOLOGUE AFUA_4G14580)-RELATED"/>
    <property type="match status" value="1"/>
</dbReference>
<gene>
    <name evidence="6" type="ORF">WJX81_001718</name>
</gene>
<dbReference type="InterPro" id="IPR036390">
    <property type="entry name" value="WH_DNA-bd_sf"/>
</dbReference>
<dbReference type="InterPro" id="IPR016461">
    <property type="entry name" value="COMT-like"/>
</dbReference>
<dbReference type="Pfam" id="PF08100">
    <property type="entry name" value="Dimerisation"/>
    <property type="match status" value="1"/>
</dbReference>
<organism evidence="6 7">
    <name type="scientific">Elliptochloris bilobata</name>
    <dbReference type="NCBI Taxonomy" id="381761"/>
    <lineage>
        <taxon>Eukaryota</taxon>
        <taxon>Viridiplantae</taxon>
        <taxon>Chlorophyta</taxon>
        <taxon>core chlorophytes</taxon>
        <taxon>Trebouxiophyceae</taxon>
        <taxon>Trebouxiophyceae incertae sedis</taxon>
        <taxon>Elliptochloris clade</taxon>
        <taxon>Elliptochloris</taxon>
    </lineage>
</organism>
<dbReference type="AlphaFoldDB" id="A0AAW1RNK5"/>
<dbReference type="Proteomes" id="UP001445335">
    <property type="component" value="Unassembled WGS sequence"/>
</dbReference>
<dbReference type="GO" id="GO:0046983">
    <property type="term" value="F:protein dimerization activity"/>
    <property type="evidence" value="ECO:0007669"/>
    <property type="project" value="InterPro"/>
</dbReference>
<evidence type="ECO:0008006" key="8">
    <source>
        <dbReference type="Google" id="ProtNLM"/>
    </source>
</evidence>
<proteinExistence type="predicted"/>
<sequence>MILGAHVVFLGFPSLYRKQTDAALMRDWRAPPPNPIFAIGIRTFAAFAHIRAALAPPPLTMFELFLGFMRSQVIYTCATLRVADVLAAGPRTAQELAEALGVDADRLYRVLRAAVQIGVFAASGGCRGVGAGTEAQLRTVRFRNNRLSAVLREDHPNCIKDMVCHMMEDNKPAWDALAWGVRSGGDIFAHTHGGQDQWAYFQASARQEHQFSRAMASVEHLGMHSAVTDFNWARYRRLIDVGAAYGSFLAALLRRCPRAKGVLFDQVQVVERARGEWSSKHAALLPRTCFCSGNFFEPGSIPEGRDGDAYVFRLIFHDWDDGSTVRILRAVLQAAGKSAVTLLIVETVITNEFCDSVCSSQQPAFRQASERGFLPHLPRADLAGEAVLRARIAAALPAAARGAAAPGTRTS</sequence>
<keyword evidence="3" id="KW-0949">S-adenosyl-L-methionine</keyword>
<evidence type="ECO:0000313" key="6">
    <source>
        <dbReference type="EMBL" id="KAK9835321.1"/>
    </source>
</evidence>
<dbReference type="GO" id="GO:0032259">
    <property type="term" value="P:methylation"/>
    <property type="evidence" value="ECO:0007669"/>
    <property type="project" value="UniProtKB-KW"/>
</dbReference>
<evidence type="ECO:0000313" key="7">
    <source>
        <dbReference type="Proteomes" id="UP001445335"/>
    </source>
</evidence>
<accession>A0AAW1RNK5</accession>
<feature type="domain" description="O-methyltransferase dimerisation" evidence="5">
    <location>
        <begin position="63"/>
        <end position="130"/>
    </location>
</feature>
<dbReference type="SUPFAM" id="SSF46785">
    <property type="entry name" value="Winged helix' DNA-binding domain"/>
    <property type="match status" value="1"/>
</dbReference>
<evidence type="ECO:0000259" key="4">
    <source>
        <dbReference type="Pfam" id="PF00891"/>
    </source>
</evidence>
<dbReference type="Gene3D" id="1.10.10.10">
    <property type="entry name" value="Winged helix-like DNA-binding domain superfamily/Winged helix DNA-binding domain"/>
    <property type="match status" value="1"/>
</dbReference>
<dbReference type="Gene3D" id="3.40.50.150">
    <property type="entry name" value="Vaccinia Virus protein VP39"/>
    <property type="match status" value="1"/>
</dbReference>
<keyword evidence="1" id="KW-0489">Methyltransferase</keyword>
<dbReference type="Pfam" id="PF00891">
    <property type="entry name" value="Methyltransf_2"/>
    <property type="match status" value="1"/>
</dbReference>
<protein>
    <recommendedName>
        <fullName evidence="8">O-methyltransferase domain-containing protein</fullName>
    </recommendedName>
</protein>
<dbReference type="GO" id="GO:0008171">
    <property type="term" value="F:O-methyltransferase activity"/>
    <property type="evidence" value="ECO:0007669"/>
    <property type="project" value="InterPro"/>
</dbReference>
<dbReference type="InterPro" id="IPR001077">
    <property type="entry name" value="COMT_C"/>
</dbReference>
<reference evidence="6 7" key="1">
    <citation type="journal article" date="2024" name="Nat. Commun.">
        <title>Phylogenomics reveals the evolutionary origins of lichenization in chlorophyte algae.</title>
        <authorList>
            <person name="Puginier C."/>
            <person name="Libourel C."/>
            <person name="Otte J."/>
            <person name="Skaloud P."/>
            <person name="Haon M."/>
            <person name="Grisel S."/>
            <person name="Petersen M."/>
            <person name="Berrin J.G."/>
            <person name="Delaux P.M."/>
            <person name="Dal Grande F."/>
            <person name="Keller J."/>
        </authorList>
    </citation>
    <scope>NUCLEOTIDE SEQUENCE [LARGE SCALE GENOMIC DNA]</scope>
    <source>
        <strain evidence="6 7">SAG 245.80</strain>
    </source>
</reference>
<keyword evidence="2" id="KW-0808">Transferase</keyword>
<dbReference type="InterPro" id="IPR012967">
    <property type="entry name" value="COMT_dimerisation"/>
</dbReference>
<evidence type="ECO:0000256" key="2">
    <source>
        <dbReference type="ARBA" id="ARBA00022679"/>
    </source>
</evidence>
<evidence type="ECO:0000256" key="3">
    <source>
        <dbReference type="ARBA" id="ARBA00022691"/>
    </source>
</evidence>
<dbReference type="SUPFAM" id="SSF53335">
    <property type="entry name" value="S-adenosyl-L-methionine-dependent methyltransferases"/>
    <property type="match status" value="1"/>
</dbReference>
<dbReference type="Gene3D" id="1.10.287.1350">
    <property type="match status" value="1"/>
</dbReference>
<feature type="domain" description="O-methyltransferase C-terminal" evidence="4">
    <location>
        <begin position="174"/>
        <end position="352"/>
    </location>
</feature>
<evidence type="ECO:0000259" key="5">
    <source>
        <dbReference type="Pfam" id="PF08100"/>
    </source>
</evidence>
<dbReference type="InterPro" id="IPR029063">
    <property type="entry name" value="SAM-dependent_MTases_sf"/>
</dbReference>
<dbReference type="InterPro" id="IPR036388">
    <property type="entry name" value="WH-like_DNA-bd_sf"/>
</dbReference>
<comment type="caution">
    <text evidence="6">The sequence shown here is derived from an EMBL/GenBank/DDBJ whole genome shotgun (WGS) entry which is preliminary data.</text>
</comment>
<name>A0AAW1RNK5_9CHLO</name>
<dbReference type="PANTHER" id="PTHR43712:SF2">
    <property type="entry name" value="O-METHYLTRANSFERASE CICE"/>
    <property type="match status" value="1"/>
</dbReference>
<evidence type="ECO:0000256" key="1">
    <source>
        <dbReference type="ARBA" id="ARBA00022603"/>
    </source>
</evidence>
<dbReference type="EMBL" id="JALJOU010000028">
    <property type="protein sequence ID" value="KAK9835321.1"/>
    <property type="molecule type" value="Genomic_DNA"/>
</dbReference>
<dbReference type="PROSITE" id="PS51683">
    <property type="entry name" value="SAM_OMT_II"/>
    <property type="match status" value="1"/>
</dbReference>
<keyword evidence="7" id="KW-1185">Reference proteome</keyword>